<reference evidence="15" key="1">
    <citation type="submission" date="2021-02" db="EMBL/GenBank/DDBJ databases">
        <authorList>
            <person name="Nowell W R."/>
        </authorList>
    </citation>
    <scope>NUCLEOTIDE SEQUENCE</scope>
</reference>
<protein>
    <recommendedName>
        <fullName evidence="11">Fatty acyl-CoA reductase</fullName>
        <ecNumber evidence="11">1.2.1.84</ecNumber>
    </recommendedName>
</protein>
<keyword evidence="3 11" id="KW-0444">Lipid biosynthesis</keyword>
<comment type="similarity">
    <text evidence="2 11">Belongs to the fatty acyl-CoA reductase family.</text>
</comment>
<dbReference type="GO" id="GO:0005777">
    <property type="term" value="C:peroxisome"/>
    <property type="evidence" value="ECO:0007669"/>
    <property type="project" value="TreeGrafter"/>
</dbReference>
<dbReference type="GO" id="GO:0008270">
    <property type="term" value="F:zinc ion binding"/>
    <property type="evidence" value="ECO:0007669"/>
    <property type="project" value="UniProtKB-KW"/>
</dbReference>
<evidence type="ECO:0000259" key="14">
    <source>
        <dbReference type="PROSITE" id="PS50158"/>
    </source>
</evidence>
<dbReference type="InterPro" id="IPR013120">
    <property type="entry name" value="FAR_NAD-bd"/>
</dbReference>
<evidence type="ECO:0000256" key="12">
    <source>
        <dbReference type="SAM" id="MobiDB-lite"/>
    </source>
</evidence>
<dbReference type="InterPro" id="IPR000504">
    <property type="entry name" value="RRM_dom"/>
</dbReference>
<keyword evidence="7 11" id="KW-0472">Membrane</keyword>
<evidence type="ECO:0000313" key="16">
    <source>
        <dbReference type="Proteomes" id="UP000663852"/>
    </source>
</evidence>
<keyword evidence="9" id="KW-0862">Zinc</keyword>
<feature type="compositionally biased region" description="Basic and acidic residues" evidence="12">
    <location>
        <begin position="140"/>
        <end position="151"/>
    </location>
</feature>
<keyword evidence="9" id="KW-0479">Metal-binding</keyword>
<evidence type="ECO:0000256" key="2">
    <source>
        <dbReference type="ARBA" id="ARBA00005928"/>
    </source>
</evidence>
<dbReference type="InterPro" id="IPR035979">
    <property type="entry name" value="RBD_domain_sf"/>
</dbReference>
<dbReference type="CDD" id="cd05236">
    <property type="entry name" value="FAR-N_SDR_e"/>
    <property type="match status" value="1"/>
</dbReference>
<dbReference type="PANTHER" id="PTHR11011">
    <property type="entry name" value="MALE STERILITY PROTEIN 2-RELATED"/>
    <property type="match status" value="1"/>
</dbReference>
<keyword evidence="11" id="KW-0521">NADP</keyword>
<keyword evidence="5 11" id="KW-1133">Transmembrane helix</keyword>
<dbReference type="Pfam" id="PF03015">
    <property type="entry name" value="Sterile"/>
    <property type="match status" value="1"/>
</dbReference>
<dbReference type="InterPro" id="IPR026055">
    <property type="entry name" value="FAR"/>
</dbReference>
<sequence>MPRSRSASSSASRRSRSPRSDRENSSERPNEFRVHVAELAPGVDVSEIRKLFQRFGTILDVWVASASCFAFVVFKYKEDAQKAIDQTDGRLFGDSRLKVTWARPRARHRSNRHDPNMRCYQCGQRGHFSRECDGQMTEARSSRRRTDDRSRHSASSYDRRPRSRSPLPPPSSLQPPSYFRYGFPMHPSLSRRYDPYFDGYFPPMDRLNAPDTIVIKSSRPIFFSFLLIQKDFLRQILLMNVIFGVFSQLVQIRLLYCILPFKQSYRHSMSASTETSEIADFYKNKSVFITGATGFIGKQLVEKLVRSCPDVEHIYLLIRPKRGHDVADRLRELLSSTLFDLVRSTNPNFEQKIIAVQGDILDPNFGLNASDESTLIENCHIVFHSAATVRFHEPLRLAIQMNVASVKKLLVLCHKMKKLQSVVHVSTAYANCNRNDIAEMVYPPPIQPSKLLDASEWMDDQVFDVLTTKLINDRPNTYTFTKALAEYVISQEGNDLPLAIIRPSIVGSSWREPMPGWIDNYNGPSGMIVATGKGMLRTMLGSLSSIADIVPVDVCVNMMIAVGWYRAIKNSKTIPVYHCCTGHLGSLTWGNITQIGLRHLDTICMENAITFPHLTFTPNRFRYHYQRFLQEVFPAFLLDCYMRLIGRKPIFLRLCDKIYKSVRTLNFFTMRSWTFPLDNSISLRNEMTETDQKTFNFDVKDLDWTQYWYNYCLGAKQYLLREDLAHMSKCRQRNQRLKRIQNLLWYTAVGLIIKLVFFRSVRIHRMILIPLRFIFSILSIIAKKFSMNTK</sequence>
<evidence type="ECO:0000313" key="15">
    <source>
        <dbReference type="EMBL" id="CAF1041412.1"/>
    </source>
</evidence>
<dbReference type="SUPFAM" id="SSF54928">
    <property type="entry name" value="RNA-binding domain, RBD"/>
    <property type="match status" value="1"/>
</dbReference>
<feature type="compositionally biased region" description="Basic and acidic residues" evidence="12">
    <location>
        <begin position="18"/>
        <end position="29"/>
    </location>
</feature>
<dbReference type="FunFam" id="3.40.50.720:FF:000143">
    <property type="entry name" value="Fatty acyl-CoA reductase"/>
    <property type="match status" value="1"/>
</dbReference>
<dbReference type="InterPro" id="IPR033640">
    <property type="entry name" value="FAR_C"/>
</dbReference>
<dbReference type="PROSITE" id="PS50102">
    <property type="entry name" value="RRM"/>
    <property type="match status" value="1"/>
</dbReference>
<evidence type="ECO:0000256" key="4">
    <source>
        <dbReference type="ARBA" id="ARBA00022692"/>
    </source>
</evidence>
<dbReference type="InterPro" id="IPR036291">
    <property type="entry name" value="NAD(P)-bd_dom_sf"/>
</dbReference>
<dbReference type="Gene3D" id="3.30.70.330">
    <property type="match status" value="1"/>
</dbReference>
<comment type="catalytic activity">
    <reaction evidence="8 11">
        <text>a long-chain fatty acyl-CoA + 2 NADPH + 2 H(+) = a long-chain primary fatty alcohol + 2 NADP(+) + CoA</text>
        <dbReference type="Rhea" id="RHEA:52716"/>
        <dbReference type="ChEBI" id="CHEBI:15378"/>
        <dbReference type="ChEBI" id="CHEBI:57287"/>
        <dbReference type="ChEBI" id="CHEBI:57783"/>
        <dbReference type="ChEBI" id="CHEBI:58349"/>
        <dbReference type="ChEBI" id="CHEBI:77396"/>
        <dbReference type="ChEBI" id="CHEBI:83139"/>
        <dbReference type="EC" id="1.2.1.84"/>
    </reaction>
</comment>
<dbReference type="Pfam" id="PF07993">
    <property type="entry name" value="NAD_binding_4"/>
    <property type="match status" value="1"/>
</dbReference>
<comment type="caution">
    <text evidence="15">The sequence shown here is derived from an EMBL/GenBank/DDBJ whole genome shotgun (WGS) entry which is preliminary data.</text>
</comment>
<evidence type="ECO:0000256" key="3">
    <source>
        <dbReference type="ARBA" id="ARBA00022516"/>
    </source>
</evidence>
<dbReference type="EC" id="1.2.1.84" evidence="11"/>
<dbReference type="CDD" id="cd09071">
    <property type="entry name" value="FAR_C"/>
    <property type="match status" value="1"/>
</dbReference>
<dbReference type="GO" id="GO:0016020">
    <property type="term" value="C:membrane"/>
    <property type="evidence" value="ECO:0007669"/>
    <property type="project" value="UniProtKB-SubCell"/>
</dbReference>
<keyword evidence="10" id="KW-0694">RNA-binding</keyword>
<feature type="compositionally biased region" description="Low complexity" evidence="12">
    <location>
        <begin position="1"/>
        <end position="12"/>
    </location>
</feature>
<evidence type="ECO:0000256" key="7">
    <source>
        <dbReference type="ARBA" id="ARBA00023136"/>
    </source>
</evidence>
<dbReference type="OrthoDB" id="429813at2759"/>
<dbReference type="SUPFAM" id="SSF51735">
    <property type="entry name" value="NAD(P)-binding Rossmann-fold domains"/>
    <property type="match status" value="1"/>
</dbReference>
<evidence type="ECO:0000256" key="11">
    <source>
        <dbReference type="RuleBase" id="RU363097"/>
    </source>
</evidence>
<dbReference type="Pfam" id="PF00098">
    <property type="entry name" value="zf-CCHC"/>
    <property type="match status" value="1"/>
</dbReference>
<comment type="function">
    <text evidence="11">Catalyzes the reduction of fatty acyl-CoA to fatty alcohols.</text>
</comment>
<keyword evidence="11" id="KW-0560">Oxidoreductase</keyword>
<dbReference type="GO" id="GO:0080019">
    <property type="term" value="F:alcohol-forming very long-chain fatty acyl-CoA reductase activity"/>
    <property type="evidence" value="ECO:0007669"/>
    <property type="project" value="InterPro"/>
</dbReference>
<dbReference type="PANTHER" id="PTHR11011:SF45">
    <property type="entry name" value="FATTY ACYL-COA REDUCTASE CG8306-RELATED"/>
    <property type="match status" value="1"/>
</dbReference>
<feature type="transmembrane region" description="Helical" evidence="11">
    <location>
        <begin position="743"/>
        <end position="761"/>
    </location>
</feature>
<dbReference type="AlphaFoldDB" id="A0A814JWU4"/>
<dbReference type="InterPro" id="IPR012677">
    <property type="entry name" value="Nucleotide-bd_a/b_plait_sf"/>
</dbReference>
<dbReference type="Pfam" id="PF00076">
    <property type="entry name" value="RRM_1"/>
    <property type="match status" value="1"/>
</dbReference>
<accession>A0A814JWU4</accession>
<evidence type="ECO:0000256" key="9">
    <source>
        <dbReference type="PROSITE-ProRule" id="PRU00047"/>
    </source>
</evidence>
<feature type="region of interest" description="Disordered" evidence="12">
    <location>
        <begin position="1"/>
        <end position="29"/>
    </location>
</feature>
<feature type="domain" description="RRM" evidence="13">
    <location>
        <begin position="32"/>
        <end position="104"/>
    </location>
</feature>
<dbReference type="Proteomes" id="UP000663852">
    <property type="component" value="Unassembled WGS sequence"/>
</dbReference>
<feature type="transmembrane region" description="Helical" evidence="11">
    <location>
        <begin position="767"/>
        <end position="785"/>
    </location>
</feature>
<evidence type="ECO:0000256" key="10">
    <source>
        <dbReference type="PROSITE-ProRule" id="PRU00176"/>
    </source>
</evidence>
<dbReference type="Gene3D" id="3.40.50.720">
    <property type="entry name" value="NAD(P)-binding Rossmann-like Domain"/>
    <property type="match status" value="1"/>
</dbReference>
<evidence type="ECO:0000256" key="8">
    <source>
        <dbReference type="ARBA" id="ARBA00052530"/>
    </source>
</evidence>
<dbReference type="PROSITE" id="PS50158">
    <property type="entry name" value="ZF_CCHC"/>
    <property type="match status" value="1"/>
</dbReference>
<evidence type="ECO:0000259" key="13">
    <source>
        <dbReference type="PROSITE" id="PS50102"/>
    </source>
</evidence>
<keyword evidence="6 11" id="KW-0443">Lipid metabolism</keyword>
<name>A0A814JWU4_ADIRI</name>
<proteinExistence type="inferred from homology"/>
<evidence type="ECO:0000256" key="1">
    <source>
        <dbReference type="ARBA" id="ARBA00004141"/>
    </source>
</evidence>
<comment type="subcellular location">
    <subcellularLocation>
        <location evidence="1">Membrane</location>
        <topology evidence="1">Multi-pass membrane protein</topology>
    </subcellularLocation>
</comment>
<feature type="domain" description="CCHC-type" evidence="14">
    <location>
        <begin position="118"/>
        <end position="132"/>
    </location>
</feature>
<dbReference type="EMBL" id="CAJNOJ010000075">
    <property type="protein sequence ID" value="CAF1041412.1"/>
    <property type="molecule type" value="Genomic_DNA"/>
</dbReference>
<keyword evidence="9" id="KW-0863">Zinc-finger</keyword>
<organism evidence="15 16">
    <name type="scientific">Adineta ricciae</name>
    <name type="common">Rotifer</name>
    <dbReference type="NCBI Taxonomy" id="249248"/>
    <lineage>
        <taxon>Eukaryota</taxon>
        <taxon>Metazoa</taxon>
        <taxon>Spiralia</taxon>
        <taxon>Gnathifera</taxon>
        <taxon>Rotifera</taxon>
        <taxon>Eurotatoria</taxon>
        <taxon>Bdelloidea</taxon>
        <taxon>Adinetida</taxon>
        <taxon>Adinetidae</taxon>
        <taxon>Adineta</taxon>
    </lineage>
</organism>
<dbReference type="GO" id="GO:0035336">
    <property type="term" value="P:long-chain fatty-acyl-CoA metabolic process"/>
    <property type="evidence" value="ECO:0007669"/>
    <property type="project" value="TreeGrafter"/>
</dbReference>
<dbReference type="Gene3D" id="4.10.60.10">
    <property type="entry name" value="Zinc finger, CCHC-type"/>
    <property type="match status" value="1"/>
</dbReference>
<dbReference type="SMART" id="SM00360">
    <property type="entry name" value="RRM"/>
    <property type="match status" value="1"/>
</dbReference>
<dbReference type="SMART" id="SM00343">
    <property type="entry name" value="ZnF_C2HC"/>
    <property type="match status" value="1"/>
</dbReference>
<dbReference type="GO" id="GO:0102965">
    <property type="term" value="F:alcohol-forming long-chain fatty acyl-CoA reductase activity"/>
    <property type="evidence" value="ECO:0007669"/>
    <property type="project" value="UniProtKB-EC"/>
</dbReference>
<gene>
    <name evidence="15" type="ORF">EDS130_LOCUS16946</name>
</gene>
<evidence type="ECO:0000256" key="5">
    <source>
        <dbReference type="ARBA" id="ARBA00022989"/>
    </source>
</evidence>
<dbReference type="InterPro" id="IPR001878">
    <property type="entry name" value="Znf_CCHC"/>
</dbReference>
<keyword evidence="4 11" id="KW-0812">Transmembrane</keyword>
<evidence type="ECO:0000256" key="6">
    <source>
        <dbReference type="ARBA" id="ARBA00023098"/>
    </source>
</evidence>
<feature type="region of interest" description="Disordered" evidence="12">
    <location>
        <begin position="131"/>
        <end position="176"/>
    </location>
</feature>
<dbReference type="GO" id="GO:0003723">
    <property type="term" value="F:RNA binding"/>
    <property type="evidence" value="ECO:0007669"/>
    <property type="project" value="UniProtKB-UniRule"/>
</dbReference>